<dbReference type="RefSeq" id="WP_008496243.1">
    <property type="nucleotide sequence ID" value="NZ_CP016537.2"/>
</dbReference>
<evidence type="ECO:0000256" key="8">
    <source>
        <dbReference type="SAM" id="Phobius"/>
    </source>
</evidence>
<gene>
    <name evidence="10" type="ORF">BBI08_11855</name>
</gene>
<evidence type="ECO:0000256" key="7">
    <source>
        <dbReference type="ARBA" id="ARBA00023303"/>
    </source>
</evidence>
<dbReference type="EMBL" id="CP016537">
    <property type="protein sequence ID" value="ANU14525.1"/>
    <property type="molecule type" value="Genomic_DNA"/>
</dbReference>
<keyword evidence="7 10" id="KW-0407">Ion channel</keyword>
<keyword evidence="6 8" id="KW-0472">Membrane</keyword>
<keyword evidence="3 8" id="KW-0812">Transmembrane</keyword>
<accession>A0A1C7DST3</accession>
<evidence type="ECO:0000256" key="3">
    <source>
        <dbReference type="ARBA" id="ARBA00022692"/>
    </source>
</evidence>
<dbReference type="Gene3D" id="1.10.287.70">
    <property type="match status" value="1"/>
</dbReference>
<name>A0A1C7DST3_9BACL</name>
<feature type="transmembrane region" description="Helical" evidence="8">
    <location>
        <begin position="78"/>
        <end position="100"/>
    </location>
</feature>
<sequence>MISFILTLRRMLKAFFQLIKDKEFQVLLGLTAVILLSGTIFYSTVEGFTVVDALYFSVATLTTVGSATLEPVTDFGKIFTILYMITGIGVMLSLIVKVSLQMRNKKKQADLK</sequence>
<organism evidence="10 11">
    <name type="scientific">Planococcus halocryophilus</name>
    <dbReference type="NCBI Taxonomy" id="1215089"/>
    <lineage>
        <taxon>Bacteria</taxon>
        <taxon>Bacillati</taxon>
        <taxon>Bacillota</taxon>
        <taxon>Bacilli</taxon>
        <taxon>Bacillales</taxon>
        <taxon>Caryophanaceae</taxon>
        <taxon>Planococcus</taxon>
    </lineage>
</organism>
<dbReference type="OrthoDB" id="9785285at2"/>
<keyword evidence="5" id="KW-0406">Ion transport</keyword>
<reference evidence="11" key="2">
    <citation type="submission" date="2016-10" db="EMBL/GenBank/DDBJ databases">
        <authorList>
            <person name="See-Too W.S."/>
        </authorList>
    </citation>
    <scope>NUCLEOTIDE SEQUENCE [LARGE SCALE GENOMIC DNA]</scope>
    <source>
        <strain evidence="11">DSM 24743</strain>
    </source>
</reference>
<reference evidence="11" key="1">
    <citation type="submission" date="2016-07" db="EMBL/GenBank/DDBJ databases">
        <authorList>
            <person name="See-Too W.S."/>
        </authorList>
    </citation>
    <scope>NUCLEOTIDE SEQUENCE [LARGE SCALE GENOMIC DNA]</scope>
    <source>
        <strain evidence="11">DSM 24743</strain>
    </source>
</reference>
<dbReference type="SUPFAM" id="SSF81324">
    <property type="entry name" value="Voltage-gated potassium channels"/>
    <property type="match status" value="1"/>
</dbReference>
<dbReference type="InterPro" id="IPR013099">
    <property type="entry name" value="K_chnl_dom"/>
</dbReference>
<keyword evidence="4 8" id="KW-1133">Transmembrane helix</keyword>
<comment type="subcellular location">
    <subcellularLocation>
        <location evidence="1">Membrane</location>
        <topology evidence="1">Multi-pass membrane protein</topology>
    </subcellularLocation>
</comment>
<evidence type="ECO:0000313" key="11">
    <source>
        <dbReference type="Proteomes" id="UP000092687"/>
    </source>
</evidence>
<dbReference type="Pfam" id="PF07885">
    <property type="entry name" value="Ion_trans_2"/>
    <property type="match status" value="1"/>
</dbReference>
<dbReference type="PANTHER" id="PTHR11003">
    <property type="entry name" value="POTASSIUM CHANNEL, SUBFAMILY K"/>
    <property type="match status" value="1"/>
</dbReference>
<dbReference type="AlphaFoldDB" id="A0A1C7DST3"/>
<dbReference type="Proteomes" id="UP000092687">
    <property type="component" value="Chromosome"/>
</dbReference>
<dbReference type="GO" id="GO:0022841">
    <property type="term" value="F:potassium ion leak channel activity"/>
    <property type="evidence" value="ECO:0007669"/>
    <property type="project" value="TreeGrafter"/>
</dbReference>
<evidence type="ECO:0000256" key="6">
    <source>
        <dbReference type="ARBA" id="ARBA00023136"/>
    </source>
</evidence>
<dbReference type="GO" id="GO:0015271">
    <property type="term" value="F:outward rectifier potassium channel activity"/>
    <property type="evidence" value="ECO:0007669"/>
    <property type="project" value="TreeGrafter"/>
</dbReference>
<dbReference type="KEGG" id="phc:BBI08_11855"/>
<keyword evidence="11" id="KW-1185">Reference proteome</keyword>
<evidence type="ECO:0000256" key="5">
    <source>
        <dbReference type="ARBA" id="ARBA00023065"/>
    </source>
</evidence>
<evidence type="ECO:0000256" key="1">
    <source>
        <dbReference type="ARBA" id="ARBA00004141"/>
    </source>
</evidence>
<dbReference type="InterPro" id="IPR003280">
    <property type="entry name" value="2pore_dom_K_chnl"/>
</dbReference>
<evidence type="ECO:0000256" key="4">
    <source>
        <dbReference type="ARBA" id="ARBA00022989"/>
    </source>
</evidence>
<dbReference type="GO" id="GO:0005886">
    <property type="term" value="C:plasma membrane"/>
    <property type="evidence" value="ECO:0007669"/>
    <property type="project" value="TreeGrafter"/>
</dbReference>
<dbReference type="STRING" id="1215089.BBI08_11855"/>
<evidence type="ECO:0000313" key="10">
    <source>
        <dbReference type="EMBL" id="ANU14525.1"/>
    </source>
</evidence>
<feature type="domain" description="Potassium channel" evidence="9">
    <location>
        <begin position="31"/>
        <end position="98"/>
    </location>
</feature>
<protein>
    <submittedName>
        <fullName evidence="10">Potassium channel protein</fullName>
    </submittedName>
</protein>
<keyword evidence="2" id="KW-0813">Transport</keyword>
<evidence type="ECO:0000259" key="9">
    <source>
        <dbReference type="Pfam" id="PF07885"/>
    </source>
</evidence>
<feature type="transmembrane region" description="Helical" evidence="8">
    <location>
        <begin position="26"/>
        <end position="45"/>
    </location>
</feature>
<dbReference type="PANTHER" id="PTHR11003:SF291">
    <property type="entry name" value="IP11374P"/>
    <property type="match status" value="1"/>
</dbReference>
<evidence type="ECO:0000256" key="2">
    <source>
        <dbReference type="ARBA" id="ARBA00022448"/>
    </source>
</evidence>
<proteinExistence type="predicted"/>
<dbReference type="GO" id="GO:0030322">
    <property type="term" value="P:stabilization of membrane potential"/>
    <property type="evidence" value="ECO:0007669"/>
    <property type="project" value="TreeGrafter"/>
</dbReference>